<dbReference type="Proteomes" id="UP000789405">
    <property type="component" value="Unassembled WGS sequence"/>
</dbReference>
<evidence type="ECO:0000313" key="2">
    <source>
        <dbReference type="Proteomes" id="UP000789405"/>
    </source>
</evidence>
<name>A0A9N9NIA7_9GLOM</name>
<reference evidence="1" key="1">
    <citation type="submission" date="2021-06" db="EMBL/GenBank/DDBJ databases">
        <authorList>
            <person name="Kallberg Y."/>
            <person name="Tangrot J."/>
            <person name="Rosling A."/>
        </authorList>
    </citation>
    <scope>NUCLEOTIDE SEQUENCE</scope>
    <source>
        <strain evidence="1">MA453B</strain>
    </source>
</reference>
<comment type="caution">
    <text evidence="1">The sequence shown here is derived from an EMBL/GenBank/DDBJ whole genome shotgun (WGS) entry which is preliminary data.</text>
</comment>
<feature type="non-terminal residue" evidence="1">
    <location>
        <position position="1"/>
    </location>
</feature>
<organism evidence="1 2">
    <name type="scientific">Dentiscutata erythropus</name>
    <dbReference type="NCBI Taxonomy" id="1348616"/>
    <lineage>
        <taxon>Eukaryota</taxon>
        <taxon>Fungi</taxon>
        <taxon>Fungi incertae sedis</taxon>
        <taxon>Mucoromycota</taxon>
        <taxon>Glomeromycotina</taxon>
        <taxon>Glomeromycetes</taxon>
        <taxon>Diversisporales</taxon>
        <taxon>Gigasporaceae</taxon>
        <taxon>Dentiscutata</taxon>
    </lineage>
</organism>
<gene>
    <name evidence="1" type="ORF">DERYTH_LOCUS15620</name>
</gene>
<evidence type="ECO:0000313" key="1">
    <source>
        <dbReference type="EMBL" id="CAG8736613.1"/>
    </source>
</evidence>
<dbReference type="AlphaFoldDB" id="A0A9N9NIA7"/>
<keyword evidence="2" id="KW-1185">Reference proteome</keyword>
<accession>A0A9N9NIA7</accession>
<dbReference type="OrthoDB" id="5378913at2759"/>
<sequence length="110" mass="12687">NEGNDLAKRLTGKVGGPTSIIYTPITWKKLINQFMLMGKNDATYENNTSMHINESRNANILKRVGDYEFLKIENKSQDIYEYITGRDFKRKFSTAHVVGFPKPKYNHPSM</sequence>
<dbReference type="EMBL" id="CAJVPY010012812">
    <property type="protein sequence ID" value="CAG8736613.1"/>
    <property type="molecule type" value="Genomic_DNA"/>
</dbReference>
<proteinExistence type="predicted"/>
<protein>
    <submittedName>
        <fullName evidence="1">15876_t:CDS:1</fullName>
    </submittedName>
</protein>